<organism evidence="4 5">
    <name type="scientific">Tegillarca granosa</name>
    <name type="common">Malaysian cockle</name>
    <name type="synonym">Anadara granosa</name>
    <dbReference type="NCBI Taxonomy" id="220873"/>
    <lineage>
        <taxon>Eukaryota</taxon>
        <taxon>Metazoa</taxon>
        <taxon>Spiralia</taxon>
        <taxon>Lophotrochozoa</taxon>
        <taxon>Mollusca</taxon>
        <taxon>Bivalvia</taxon>
        <taxon>Autobranchia</taxon>
        <taxon>Pteriomorphia</taxon>
        <taxon>Arcoida</taxon>
        <taxon>Arcoidea</taxon>
        <taxon>Arcidae</taxon>
        <taxon>Tegillarca</taxon>
    </lineage>
</organism>
<dbReference type="Proteomes" id="UP001217089">
    <property type="component" value="Unassembled WGS sequence"/>
</dbReference>
<proteinExistence type="predicted"/>
<evidence type="ECO:0000313" key="4">
    <source>
        <dbReference type="EMBL" id="KAJ8316445.1"/>
    </source>
</evidence>
<evidence type="ECO:0000313" key="5">
    <source>
        <dbReference type="Proteomes" id="UP001217089"/>
    </source>
</evidence>
<comment type="caution">
    <text evidence="4">The sequence shown here is derived from an EMBL/GenBank/DDBJ whole genome shotgun (WGS) entry which is preliminary data.</text>
</comment>
<sequence>MLRHSLNKLPRKMGRTYRGKEDGTGLGHEGHLKRMKQMVGDLFRYERIESTFSRCDEARGYAERAIRGHLNNTESEVKAENLDKQETTVEEDSTSNKKT</sequence>
<gene>
    <name evidence="4" type="ORF">KUTeg_006459</name>
</gene>
<dbReference type="Pfam" id="PF01196">
    <property type="entry name" value="Ribosomal_L17"/>
    <property type="match status" value="1"/>
</dbReference>
<evidence type="ECO:0000256" key="1">
    <source>
        <dbReference type="ARBA" id="ARBA00035290"/>
    </source>
</evidence>
<evidence type="ECO:0000256" key="2">
    <source>
        <dbReference type="ARBA" id="ARBA00035413"/>
    </source>
</evidence>
<feature type="region of interest" description="Disordered" evidence="3">
    <location>
        <begin position="76"/>
        <end position="99"/>
    </location>
</feature>
<dbReference type="Gene3D" id="3.90.1030.10">
    <property type="entry name" value="Ribosomal protein L17"/>
    <property type="match status" value="1"/>
</dbReference>
<feature type="compositionally biased region" description="Basic residues" evidence="3">
    <location>
        <begin position="1"/>
        <end position="17"/>
    </location>
</feature>
<dbReference type="InterPro" id="IPR000456">
    <property type="entry name" value="Ribosomal_bL17"/>
</dbReference>
<feature type="compositionally biased region" description="Basic and acidic residues" evidence="3">
    <location>
        <begin position="18"/>
        <end position="30"/>
    </location>
</feature>
<keyword evidence="5" id="KW-1185">Reference proteome</keyword>
<evidence type="ECO:0000256" key="3">
    <source>
        <dbReference type="SAM" id="MobiDB-lite"/>
    </source>
</evidence>
<name>A0ABQ9FGM2_TEGGR</name>
<accession>A0ABQ9FGM2</accession>
<dbReference type="SUPFAM" id="SSF64263">
    <property type="entry name" value="Prokaryotic ribosomal protein L17"/>
    <property type="match status" value="1"/>
</dbReference>
<dbReference type="EMBL" id="JARBDR010000328">
    <property type="protein sequence ID" value="KAJ8316445.1"/>
    <property type="molecule type" value="Genomic_DNA"/>
</dbReference>
<reference evidence="4 5" key="1">
    <citation type="submission" date="2022-12" db="EMBL/GenBank/DDBJ databases">
        <title>Chromosome-level genome of Tegillarca granosa.</title>
        <authorList>
            <person name="Kim J."/>
        </authorList>
    </citation>
    <scope>NUCLEOTIDE SEQUENCE [LARGE SCALE GENOMIC DNA]</scope>
    <source>
        <strain evidence="4">Teg-2019</strain>
        <tissue evidence="4">Adductor muscle</tissue>
    </source>
</reference>
<protein>
    <recommendedName>
        <fullName evidence="1">Large ribosomal subunit protein bL17m</fullName>
    </recommendedName>
    <alternativeName>
        <fullName evidence="2">39S ribosomal protein L17, mitochondrial</fullName>
    </alternativeName>
</protein>
<dbReference type="InterPro" id="IPR036373">
    <property type="entry name" value="Ribosomal_bL17_sf"/>
</dbReference>
<feature type="compositionally biased region" description="Basic and acidic residues" evidence="3">
    <location>
        <begin position="76"/>
        <end position="87"/>
    </location>
</feature>
<feature type="region of interest" description="Disordered" evidence="3">
    <location>
        <begin position="1"/>
        <end position="30"/>
    </location>
</feature>